<dbReference type="Gene3D" id="2.40.160.200">
    <property type="entry name" value="LURP1-related"/>
    <property type="match status" value="1"/>
</dbReference>
<protein>
    <recommendedName>
        <fullName evidence="4">Protein LURP-one-related 8</fullName>
    </recommendedName>
</protein>
<comment type="similarity">
    <text evidence="1">Belongs to the LOR family.</text>
</comment>
<organism evidence="2 3">
    <name type="scientific">Colocasia esculenta</name>
    <name type="common">Wild taro</name>
    <name type="synonym">Arum esculentum</name>
    <dbReference type="NCBI Taxonomy" id="4460"/>
    <lineage>
        <taxon>Eukaryota</taxon>
        <taxon>Viridiplantae</taxon>
        <taxon>Streptophyta</taxon>
        <taxon>Embryophyta</taxon>
        <taxon>Tracheophyta</taxon>
        <taxon>Spermatophyta</taxon>
        <taxon>Magnoliopsida</taxon>
        <taxon>Liliopsida</taxon>
        <taxon>Araceae</taxon>
        <taxon>Aroideae</taxon>
        <taxon>Colocasieae</taxon>
        <taxon>Colocasia</taxon>
    </lineage>
</organism>
<dbReference type="InterPro" id="IPR038595">
    <property type="entry name" value="LOR_sf"/>
</dbReference>
<evidence type="ECO:0000256" key="1">
    <source>
        <dbReference type="ARBA" id="ARBA00005437"/>
    </source>
</evidence>
<evidence type="ECO:0000313" key="3">
    <source>
        <dbReference type="Proteomes" id="UP000652761"/>
    </source>
</evidence>
<dbReference type="InterPro" id="IPR025659">
    <property type="entry name" value="Tubby-like_C"/>
</dbReference>
<comment type="caution">
    <text evidence="2">The sequence shown here is derived from an EMBL/GenBank/DDBJ whole genome shotgun (WGS) entry which is preliminary data.</text>
</comment>
<dbReference type="PANTHER" id="PTHR31087:SF131">
    <property type="entry name" value="TRANSLATION INITIATION FACTOR 2B FAMILY PROTEIN, PUTATIVE, EXPRESSED-RELATED"/>
    <property type="match status" value="1"/>
</dbReference>
<sequence length="203" mass="21924">MAKVHPNRVDSDLPATSAPAAAYGTGGEGAAVLTVWRKSLLLNFDGFTVFDAKGDLVFRVDNYASGSRWEVVLMGAAGEPLLTIRRKKLSLGEHWLVYEGEGGDRPRFSVKKHANVLQGKALAQVTRCGLDAEGGGTYEVEGSYARRCCAVYDEQRRVVAEIKRKEATGGVRFGGDVFRLVVQPGFDAAVAMAIVVLLEQMFG</sequence>
<gene>
    <name evidence="2" type="ORF">Taro_018867</name>
</gene>
<dbReference type="Pfam" id="PF04525">
    <property type="entry name" value="LOR"/>
    <property type="match status" value="1"/>
</dbReference>
<dbReference type="Proteomes" id="UP000652761">
    <property type="component" value="Unassembled WGS sequence"/>
</dbReference>
<proteinExistence type="inferred from homology"/>
<dbReference type="OrthoDB" id="748129at2759"/>
<dbReference type="AlphaFoldDB" id="A0A843UXJ6"/>
<evidence type="ECO:0008006" key="4">
    <source>
        <dbReference type="Google" id="ProtNLM"/>
    </source>
</evidence>
<dbReference type="SUPFAM" id="SSF54518">
    <property type="entry name" value="Tubby C-terminal domain-like"/>
    <property type="match status" value="1"/>
</dbReference>
<reference evidence="2" key="1">
    <citation type="submission" date="2017-07" db="EMBL/GenBank/DDBJ databases">
        <title>Taro Niue Genome Assembly and Annotation.</title>
        <authorList>
            <person name="Atibalentja N."/>
            <person name="Keating K."/>
            <person name="Fields C.J."/>
        </authorList>
    </citation>
    <scope>NUCLEOTIDE SEQUENCE</scope>
    <source>
        <strain evidence="2">Niue_2</strain>
        <tissue evidence="2">Leaf</tissue>
    </source>
</reference>
<dbReference type="EMBL" id="NMUH01000894">
    <property type="protein sequence ID" value="MQL86350.1"/>
    <property type="molecule type" value="Genomic_DNA"/>
</dbReference>
<evidence type="ECO:0000313" key="2">
    <source>
        <dbReference type="EMBL" id="MQL86350.1"/>
    </source>
</evidence>
<dbReference type="PANTHER" id="PTHR31087">
    <property type="match status" value="1"/>
</dbReference>
<name>A0A843UXJ6_COLES</name>
<accession>A0A843UXJ6</accession>
<dbReference type="InterPro" id="IPR007612">
    <property type="entry name" value="LOR"/>
</dbReference>
<keyword evidence="3" id="KW-1185">Reference proteome</keyword>
<dbReference type="SMR" id="A0A843UXJ6"/>